<gene>
    <name evidence="3" type="ORF">ACFFJD_10695</name>
</gene>
<sequence length="539" mass="58049">MTRTDEEVAAMDDDFDPVAFLAGLSTTQLLAVQETAEGSLAGTTLARHSDDGLLDLLELRERTHRRREVFDAKLYVEISDRGAYRKAGCVSAHMLYEQGLRLGSGETRRRKVTAASIGHLTSMTGEPLPAKYPATEAGLLDGEVGREHVLVIDEVMDKIPAAIDHAERTKAEAMLADAARRLTPAGLSTVGHRILAYLDPDGALTDDKDRRRRRTFNLQPQNRQLMSKVRAQLSPTCRAGLEVAMGQWAARGMNNPDDPDSPRGAADQPGLDPAVLAAAAALDDRTLGQRQHDALLAIMQWAVALGGQPAPERIPSQIVITVSDEDLARQAGIALTATGTRLPVTDLVEFAAHTIPYLEVFAGATSQVLYLGRGNRFASLAQRLALFGRDRGCTAPGCTVPFVRTQIHHMPDWADGGYTDIDRLGGACGQHNRWSGHDDGQWESTVLTPGPPADGVTAADAGRVAWRPAGRGGPWQINPIFHPDKLATDHHVPGVQNRLGPTGEPPRIGPPQTGPPRVRAPGLRAPRPGRRRPATDSAK</sequence>
<evidence type="ECO:0000259" key="2">
    <source>
        <dbReference type="Pfam" id="PF02720"/>
    </source>
</evidence>
<dbReference type="InterPro" id="IPR003870">
    <property type="entry name" value="DUF222"/>
</dbReference>
<evidence type="ECO:0000313" key="4">
    <source>
        <dbReference type="Proteomes" id="UP001589783"/>
    </source>
</evidence>
<dbReference type="CDD" id="cd00085">
    <property type="entry name" value="HNHc"/>
    <property type="match status" value="1"/>
</dbReference>
<dbReference type="RefSeq" id="WP_382363905.1">
    <property type="nucleotide sequence ID" value="NZ_JBHLWV010000020.1"/>
</dbReference>
<feature type="compositionally biased region" description="Pro residues" evidence="1">
    <location>
        <begin position="503"/>
        <end position="514"/>
    </location>
</feature>
<comment type="caution">
    <text evidence="3">The sequence shown here is derived from an EMBL/GenBank/DDBJ whole genome shotgun (WGS) entry which is preliminary data.</text>
</comment>
<accession>A0ABV6H8W0</accession>
<dbReference type="EMBL" id="JBHLWV010000020">
    <property type="protein sequence ID" value="MFC0315320.1"/>
    <property type="molecule type" value="Genomic_DNA"/>
</dbReference>
<evidence type="ECO:0000313" key="3">
    <source>
        <dbReference type="EMBL" id="MFC0315320.1"/>
    </source>
</evidence>
<protein>
    <submittedName>
        <fullName evidence="3">DUF222 domain-containing protein</fullName>
    </submittedName>
</protein>
<organism evidence="3 4">
    <name type="scientific">Gordonia phosphorivorans</name>
    <dbReference type="NCBI Taxonomy" id="1056982"/>
    <lineage>
        <taxon>Bacteria</taxon>
        <taxon>Bacillati</taxon>
        <taxon>Actinomycetota</taxon>
        <taxon>Actinomycetes</taxon>
        <taxon>Mycobacteriales</taxon>
        <taxon>Gordoniaceae</taxon>
        <taxon>Gordonia</taxon>
    </lineage>
</organism>
<dbReference type="Pfam" id="PF02720">
    <property type="entry name" value="DUF222"/>
    <property type="match status" value="1"/>
</dbReference>
<keyword evidence="4" id="KW-1185">Reference proteome</keyword>
<dbReference type="InterPro" id="IPR003615">
    <property type="entry name" value="HNH_nuc"/>
</dbReference>
<name>A0ABV6H8W0_9ACTN</name>
<feature type="domain" description="DUF222" evidence="2">
    <location>
        <begin position="58"/>
        <end position="390"/>
    </location>
</feature>
<feature type="region of interest" description="Disordered" evidence="1">
    <location>
        <begin position="250"/>
        <end position="270"/>
    </location>
</feature>
<feature type="compositionally biased region" description="Basic and acidic residues" evidence="1">
    <location>
        <begin position="482"/>
        <end position="492"/>
    </location>
</feature>
<dbReference type="Proteomes" id="UP001589783">
    <property type="component" value="Unassembled WGS sequence"/>
</dbReference>
<feature type="region of interest" description="Disordered" evidence="1">
    <location>
        <begin position="475"/>
        <end position="539"/>
    </location>
</feature>
<proteinExistence type="predicted"/>
<reference evidence="3 4" key="1">
    <citation type="submission" date="2024-09" db="EMBL/GenBank/DDBJ databases">
        <authorList>
            <person name="Sun Q."/>
            <person name="Mori K."/>
        </authorList>
    </citation>
    <scope>NUCLEOTIDE SEQUENCE [LARGE SCALE GENOMIC DNA]</scope>
    <source>
        <strain evidence="3 4">CCM 7957</strain>
    </source>
</reference>
<feature type="compositionally biased region" description="Low complexity" evidence="1">
    <location>
        <begin position="515"/>
        <end position="526"/>
    </location>
</feature>
<evidence type="ECO:0000256" key="1">
    <source>
        <dbReference type="SAM" id="MobiDB-lite"/>
    </source>
</evidence>